<name>A0AAW2TCL7_9LAMI</name>
<reference evidence="2" key="2">
    <citation type="journal article" date="2024" name="Plant">
        <title>Genomic evolution and insights into agronomic trait innovations of Sesamum species.</title>
        <authorList>
            <person name="Miao H."/>
            <person name="Wang L."/>
            <person name="Qu L."/>
            <person name="Liu H."/>
            <person name="Sun Y."/>
            <person name="Le M."/>
            <person name="Wang Q."/>
            <person name="Wei S."/>
            <person name="Zheng Y."/>
            <person name="Lin W."/>
            <person name="Duan Y."/>
            <person name="Cao H."/>
            <person name="Xiong S."/>
            <person name="Wang X."/>
            <person name="Wei L."/>
            <person name="Li C."/>
            <person name="Ma Q."/>
            <person name="Ju M."/>
            <person name="Zhao R."/>
            <person name="Li G."/>
            <person name="Mu C."/>
            <person name="Tian Q."/>
            <person name="Mei H."/>
            <person name="Zhang T."/>
            <person name="Gao T."/>
            <person name="Zhang H."/>
        </authorList>
    </citation>
    <scope>NUCLEOTIDE SEQUENCE</scope>
    <source>
        <strain evidence="2">KEN1</strain>
    </source>
</reference>
<dbReference type="AlphaFoldDB" id="A0AAW2TCL7"/>
<proteinExistence type="predicted"/>
<gene>
    <name evidence="2" type="ORF">Slati_4216700</name>
</gene>
<comment type="caution">
    <text evidence="2">The sequence shown here is derived from an EMBL/GenBank/DDBJ whole genome shotgun (WGS) entry which is preliminary data.</text>
</comment>
<sequence length="58" mass="5499">MANSNNEADQGSYGGNSSLPPASGPSISPADPALGDIGIAGPDTVLGVGTPIPIPAPD</sequence>
<accession>A0AAW2TCL7</accession>
<evidence type="ECO:0000313" key="2">
    <source>
        <dbReference type="EMBL" id="KAL0401868.1"/>
    </source>
</evidence>
<evidence type="ECO:0000256" key="1">
    <source>
        <dbReference type="SAM" id="MobiDB-lite"/>
    </source>
</evidence>
<reference evidence="2" key="1">
    <citation type="submission" date="2020-06" db="EMBL/GenBank/DDBJ databases">
        <authorList>
            <person name="Li T."/>
            <person name="Hu X."/>
            <person name="Zhang T."/>
            <person name="Song X."/>
            <person name="Zhang H."/>
            <person name="Dai N."/>
            <person name="Sheng W."/>
            <person name="Hou X."/>
            <person name="Wei L."/>
        </authorList>
    </citation>
    <scope>NUCLEOTIDE SEQUENCE</scope>
    <source>
        <strain evidence="2">KEN1</strain>
        <tissue evidence="2">Leaf</tissue>
    </source>
</reference>
<protein>
    <submittedName>
        <fullName evidence="2">Uncharacterized protein</fullName>
    </submittedName>
</protein>
<organism evidence="2">
    <name type="scientific">Sesamum latifolium</name>
    <dbReference type="NCBI Taxonomy" id="2727402"/>
    <lineage>
        <taxon>Eukaryota</taxon>
        <taxon>Viridiplantae</taxon>
        <taxon>Streptophyta</taxon>
        <taxon>Embryophyta</taxon>
        <taxon>Tracheophyta</taxon>
        <taxon>Spermatophyta</taxon>
        <taxon>Magnoliopsida</taxon>
        <taxon>eudicotyledons</taxon>
        <taxon>Gunneridae</taxon>
        <taxon>Pentapetalae</taxon>
        <taxon>asterids</taxon>
        <taxon>lamiids</taxon>
        <taxon>Lamiales</taxon>
        <taxon>Pedaliaceae</taxon>
        <taxon>Sesamum</taxon>
    </lineage>
</organism>
<feature type="region of interest" description="Disordered" evidence="1">
    <location>
        <begin position="1"/>
        <end position="58"/>
    </location>
</feature>
<dbReference type="EMBL" id="JACGWN010000015">
    <property type="protein sequence ID" value="KAL0401868.1"/>
    <property type="molecule type" value="Genomic_DNA"/>
</dbReference>
<feature type="compositionally biased region" description="Polar residues" evidence="1">
    <location>
        <begin position="1"/>
        <end position="20"/>
    </location>
</feature>